<reference evidence="1" key="2">
    <citation type="submission" date="2020-11" db="EMBL/GenBank/DDBJ databases">
        <authorList>
            <person name="McCartney M.A."/>
            <person name="Auch B."/>
            <person name="Kono T."/>
            <person name="Mallez S."/>
            <person name="Becker A."/>
            <person name="Gohl D.M."/>
            <person name="Silverstein K.A.T."/>
            <person name="Koren S."/>
            <person name="Bechman K.B."/>
            <person name="Herman A."/>
            <person name="Abrahante J.E."/>
            <person name="Garbe J."/>
        </authorList>
    </citation>
    <scope>NUCLEOTIDE SEQUENCE</scope>
    <source>
        <strain evidence="1">Duluth1</strain>
        <tissue evidence="1">Whole animal</tissue>
    </source>
</reference>
<gene>
    <name evidence="1" type="ORF">DPMN_113442</name>
</gene>
<comment type="caution">
    <text evidence="1">The sequence shown here is derived from an EMBL/GenBank/DDBJ whole genome shotgun (WGS) entry which is preliminary data.</text>
</comment>
<evidence type="ECO:0000313" key="2">
    <source>
        <dbReference type="Proteomes" id="UP000828390"/>
    </source>
</evidence>
<evidence type="ECO:0000313" key="1">
    <source>
        <dbReference type="EMBL" id="KAH3840001.1"/>
    </source>
</evidence>
<sequence>MSCEQERKFENILQLRAEIKSLRKVCKEVGHVSSQANVMKDEESPDIPENLQALYDKSSEILNSYQRKQIAQLHRKYEDAFARSKQDF</sequence>
<name>A0A9D4QQP2_DREPO</name>
<reference evidence="1" key="1">
    <citation type="journal article" date="2019" name="bioRxiv">
        <title>The Genome of the Zebra Mussel, Dreissena polymorpha: A Resource for Invasive Species Research.</title>
        <authorList>
            <person name="McCartney M.A."/>
            <person name="Auch B."/>
            <person name="Kono T."/>
            <person name="Mallez S."/>
            <person name="Zhang Y."/>
            <person name="Obille A."/>
            <person name="Becker A."/>
            <person name="Abrahante J.E."/>
            <person name="Garbe J."/>
            <person name="Badalamenti J.P."/>
            <person name="Herman A."/>
            <person name="Mangelson H."/>
            <person name="Liachko I."/>
            <person name="Sullivan S."/>
            <person name="Sone E.D."/>
            <person name="Koren S."/>
            <person name="Silverstein K.A.T."/>
            <person name="Beckman K.B."/>
            <person name="Gohl D.M."/>
        </authorList>
    </citation>
    <scope>NUCLEOTIDE SEQUENCE</scope>
    <source>
        <strain evidence="1">Duluth1</strain>
        <tissue evidence="1">Whole animal</tissue>
    </source>
</reference>
<organism evidence="1 2">
    <name type="scientific">Dreissena polymorpha</name>
    <name type="common">Zebra mussel</name>
    <name type="synonym">Mytilus polymorpha</name>
    <dbReference type="NCBI Taxonomy" id="45954"/>
    <lineage>
        <taxon>Eukaryota</taxon>
        <taxon>Metazoa</taxon>
        <taxon>Spiralia</taxon>
        <taxon>Lophotrochozoa</taxon>
        <taxon>Mollusca</taxon>
        <taxon>Bivalvia</taxon>
        <taxon>Autobranchia</taxon>
        <taxon>Heteroconchia</taxon>
        <taxon>Euheterodonta</taxon>
        <taxon>Imparidentia</taxon>
        <taxon>Neoheterodontei</taxon>
        <taxon>Myida</taxon>
        <taxon>Dreissenoidea</taxon>
        <taxon>Dreissenidae</taxon>
        <taxon>Dreissena</taxon>
    </lineage>
</organism>
<proteinExistence type="predicted"/>
<dbReference type="AlphaFoldDB" id="A0A9D4QQP2"/>
<dbReference type="EMBL" id="JAIWYP010000004">
    <property type="protein sequence ID" value="KAH3840001.1"/>
    <property type="molecule type" value="Genomic_DNA"/>
</dbReference>
<keyword evidence="2" id="KW-1185">Reference proteome</keyword>
<dbReference type="Proteomes" id="UP000828390">
    <property type="component" value="Unassembled WGS sequence"/>
</dbReference>
<protein>
    <submittedName>
        <fullName evidence="1">Uncharacterized protein</fullName>
    </submittedName>
</protein>
<accession>A0A9D4QQP2</accession>